<sequence length="841" mass="94343">MNNQLSLSTQLSNKKELTCLGMVVGEVVPVEKLQGALRYNSRCRAILQCGHEFVNVFCWPGGKAGHVAEPLSSTLKRFIGPFGSVSRELSTKELLQINPGNENNLDHQVLMDTSLLASISPPEPKLSVVVVIFAVSKLSEEIFMVFKSAGIKIQKIDDYSAERYGGIKHYENYHQRYYCFANEFGIDRIGNTWDPAAFFQQLTMLRMYCDHPLLIEKYLSIETISRSHLLQVLKDHLASNQQIRVALQEEGILFVQLDGSCSLQQRQLALDNLPLKLKQWIELIDWVKSALLKSFDITQKIALKSTLWSDSSKEYAHLAVGFASCHLAHWPPKSPIRLNPQPEGIALFGGGIGLCVEMPQLNLLTLMSKASARASEKQTHRKISRIVSGSSVVLPHQRDAKLRSLESFVKTCMGLQPFDGNNKLPNSPTAAEITQWESWSAIRKEAMIKRINMVAINNPNANEQHLKYLQNEQLSKLKRLIKGVSFESKNLPSNSPLSKRVKVTFESNLAKAGITRFTFDWSATPESECSWNAVIIDVLLPNWLQWARGSKLHVADEDLPGIRQRFLNWIHTQGILRTRSENQSPAGNDEKKKRALLRSRKRKVSFSSLEELIAFVVFLKAFPTQSVIGYHLRDADCVSDFEDIGIDQHPRRIKATWRSKAFESLITSIDQIALSMPLNSKKKNSVKSSLLRSAFREPTAFEIENIQVPQKFPRDAFHEQYLNNIGLVAQKSFVSDAGFGNVAFQILQMTPGRANAQVSRQENVQVQGNASVSGPSVIQSFNKSIPGSFETRKQGGVSMGPMDITPRQPSSSQNYSKRFCLDQSDATQLGNVSGDDDNKMK</sequence>
<feature type="compositionally biased region" description="Polar residues" evidence="1">
    <location>
        <begin position="807"/>
        <end position="816"/>
    </location>
</feature>
<dbReference type="Proteomes" id="UP001153365">
    <property type="component" value="Unassembled WGS sequence"/>
</dbReference>
<proteinExistence type="predicted"/>
<dbReference type="EMBL" id="CALTRL010005692">
    <property type="protein sequence ID" value="CAH7684908.1"/>
    <property type="molecule type" value="Genomic_DNA"/>
</dbReference>
<organism evidence="2 3">
    <name type="scientific">Phakopsora pachyrhizi</name>
    <name type="common">Asian soybean rust disease fungus</name>
    <dbReference type="NCBI Taxonomy" id="170000"/>
    <lineage>
        <taxon>Eukaryota</taxon>
        <taxon>Fungi</taxon>
        <taxon>Dikarya</taxon>
        <taxon>Basidiomycota</taxon>
        <taxon>Pucciniomycotina</taxon>
        <taxon>Pucciniomycetes</taxon>
        <taxon>Pucciniales</taxon>
        <taxon>Phakopsoraceae</taxon>
        <taxon>Phakopsora</taxon>
    </lineage>
</organism>
<comment type="caution">
    <text evidence="2">The sequence shown here is derived from an EMBL/GenBank/DDBJ whole genome shotgun (WGS) entry which is preliminary data.</text>
</comment>
<name>A0AAV0BCJ6_PHAPC</name>
<evidence type="ECO:0000313" key="3">
    <source>
        <dbReference type="Proteomes" id="UP001153365"/>
    </source>
</evidence>
<evidence type="ECO:0000313" key="2">
    <source>
        <dbReference type="EMBL" id="CAH7684908.1"/>
    </source>
</evidence>
<feature type="region of interest" description="Disordered" evidence="1">
    <location>
        <begin position="784"/>
        <end position="841"/>
    </location>
</feature>
<accession>A0AAV0BCJ6</accession>
<gene>
    <name evidence="2" type="ORF">PPACK8108_LOCUS19348</name>
</gene>
<reference evidence="2" key="1">
    <citation type="submission" date="2022-06" db="EMBL/GenBank/DDBJ databases">
        <authorList>
            <consortium name="SYNGENTA / RWTH Aachen University"/>
        </authorList>
    </citation>
    <scope>NUCLEOTIDE SEQUENCE</scope>
</reference>
<protein>
    <submittedName>
        <fullName evidence="2">Uncharacterized protein</fullName>
    </submittedName>
</protein>
<dbReference type="AlphaFoldDB" id="A0AAV0BCJ6"/>
<keyword evidence="3" id="KW-1185">Reference proteome</keyword>
<evidence type="ECO:0000256" key="1">
    <source>
        <dbReference type="SAM" id="MobiDB-lite"/>
    </source>
</evidence>